<dbReference type="OrthoDB" id="196131at2759"/>
<keyword evidence="7" id="KW-1185">Reference proteome</keyword>
<gene>
    <name evidence="6" type="ORF">ZOSMA_261G00200</name>
</gene>
<dbReference type="GO" id="GO:0004386">
    <property type="term" value="F:helicase activity"/>
    <property type="evidence" value="ECO:0007669"/>
    <property type="project" value="UniProtKB-KW"/>
</dbReference>
<name>A0A0K9PF79_ZOSMR</name>
<sequence length="184" mass="19750">TTCEEVSQALIAQGLKAASLHGGRSQNERESALHGFRNGSNNILVATDVASRGLDVVGVSHVINLDLPKTMEDYVHRIGRTGRAGSTGHATSFYTDRDMVLVGQIKKAIADLQSGNTIEFATGKTARRKEKEAAAAQREENSLLSKVTLDGPTSINVDEKYKHMLVLTTTKKVGVGSADDAWDD</sequence>
<dbReference type="InterPro" id="IPR001650">
    <property type="entry name" value="Helicase_C-like"/>
</dbReference>
<dbReference type="AlphaFoldDB" id="A0A0K9PF79"/>
<dbReference type="InterPro" id="IPR050079">
    <property type="entry name" value="DEAD_box_RNA_helicase"/>
</dbReference>
<feature type="domain" description="Helicase C-terminal" evidence="5">
    <location>
        <begin position="1"/>
        <end position="126"/>
    </location>
</feature>
<dbReference type="Proteomes" id="UP000036987">
    <property type="component" value="Unassembled WGS sequence"/>
</dbReference>
<dbReference type="Gene3D" id="3.40.50.300">
    <property type="entry name" value="P-loop containing nucleotide triphosphate hydrolases"/>
    <property type="match status" value="1"/>
</dbReference>
<proteinExistence type="predicted"/>
<evidence type="ECO:0000256" key="3">
    <source>
        <dbReference type="ARBA" id="ARBA00022806"/>
    </source>
</evidence>
<dbReference type="PANTHER" id="PTHR47959">
    <property type="entry name" value="ATP-DEPENDENT RNA HELICASE RHLE-RELATED"/>
    <property type="match status" value="1"/>
</dbReference>
<feature type="non-terminal residue" evidence="6">
    <location>
        <position position="1"/>
    </location>
</feature>
<keyword evidence="4" id="KW-0067">ATP-binding</keyword>
<dbReference type="SUPFAM" id="SSF52540">
    <property type="entry name" value="P-loop containing nucleoside triphosphate hydrolases"/>
    <property type="match status" value="1"/>
</dbReference>
<keyword evidence="1" id="KW-0547">Nucleotide-binding</keyword>
<reference evidence="7" key="1">
    <citation type="journal article" date="2016" name="Nature">
        <title>The genome of the seagrass Zostera marina reveals angiosperm adaptation to the sea.</title>
        <authorList>
            <person name="Olsen J.L."/>
            <person name="Rouze P."/>
            <person name="Verhelst B."/>
            <person name="Lin Y.-C."/>
            <person name="Bayer T."/>
            <person name="Collen J."/>
            <person name="Dattolo E."/>
            <person name="De Paoli E."/>
            <person name="Dittami S."/>
            <person name="Maumus F."/>
            <person name="Michel G."/>
            <person name="Kersting A."/>
            <person name="Lauritano C."/>
            <person name="Lohaus R."/>
            <person name="Toepel M."/>
            <person name="Tonon T."/>
            <person name="Vanneste K."/>
            <person name="Amirebrahimi M."/>
            <person name="Brakel J."/>
            <person name="Bostroem C."/>
            <person name="Chovatia M."/>
            <person name="Grimwood J."/>
            <person name="Jenkins J.W."/>
            <person name="Jueterbock A."/>
            <person name="Mraz A."/>
            <person name="Stam W.T."/>
            <person name="Tice H."/>
            <person name="Bornberg-Bauer E."/>
            <person name="Green P.J."/>
            <person name="Pearson G.A."/>
            <person name="Procaccini G."/>
            <person name="Duarte C.M."/>
            <person name="Schmutz J."/>
            <person name="Reusch T.B.H."/>
            <person name="Van de Peer Y."/>
        </authorList>
    </citation>
    <scope>NUCLEOTIDE SEQUENCE [LARGE SCALE GENOMIC DNA]</scope>
    <source>
        <strain evidence="7">cv. Finnish</strain>
    </source>
</reference>
<dbReference type="CDD" id="cd18787">
    <property type="entry name" value="SF2_C_DEAD"/>
    <property type="match status" value="1"/>
</dbReference>
<evidence type="ECO:0000256" key="4">
    <source>
        <dbReference type="ARBA" id="ARBA00022840"/>
    </source>
</evidence>
<organism evidence="6 7">
    <name type="scientific">Zostera marina</name>
    <name type="common">Eelgrass</name>
    <dbReference type="NCBI Taxonomy" id="29655"/>
    <lineage>
        <taxon>Eukaryota</taxon>
        <taxon>Viridiplantae</taxon>
        <taxon>Streptophyta</taxon>
        <taxon>Embryophyta</taxon>
        <taxon>Tracheophyta</taxon>
        <taxon>Spermatophyta</taxon>
        <taxon>Magnoliopsida</taxon>
        <taxon>Liliopsida</taxon>
        <taxon>Zosteraceae</taxon>
        <taxon>Zostera</taxon>
    </lineage>
</organism>
<dbReference type="SMART" id="SM00490">
    <property type="entry name" value="HELICc"/>
    <property type="match status" value="1"/>
</dbReference>
<evidence type="ECO:0000313" key="6">
    <source>
        <dbReference type="EMBL" id="KMZ67604.1"/>
    </source>
</evidence>
<dbReference type="GO" id="GO:0016787">
    <property type="term" value="F:hydrolase activity"/>
    <property type="evidence" value="ECO:0007669"/>
    <property type="project" value="UniProtKB-KW"/>
</dbReference>
<evidence type="ECO:0000259" key="5">
    <source>
        <dbReference type="PROSITE" id="PS51194"/>
    </source>
</evidence>
<protein>
    <submittedName>
        <fullName evidence="6">Putative ATP-dependent RNA helicase</fullName>
    </submittedName>
</protein>
<accession>A0A0K9PF79</accession>
<comment type="caution">
    <text evidence="6">The sequence shown here is derived from an EMBL/GenBank/DDBJ whole genome shotgun (WGS) entry which is preliminary data.</text>
</comment>
<dbReference type="GO" id="GO:0005524">
    <property type="term" value="F:ATP binding"/>
    <property type="evidence" value="ECO:0007669"/>
    <property type="project" value="UniProtKB-KW"/>
</dbReference>
<dbReference type="InterPro" id="IPR027417">
    <property type="entry name" value="P-loop_NTPase"/>
</dbReference>
<dbReference type="PROSITE" id="PS51194">
    <property type="entry name" value="HELICASE_CTER"/>
    <property type="match status" value="1"/>
</dbReference>
<evidence type="ECO:0000256" key="2">
    <source>
        <dbReference type="ARBA" id="ARBA00022801"/>
    </source>
</evidence>
<keyword evidence="2" id="KW-0378">Hydrolase</keyword>
<keyword evidence="3 6" id="KW-0347">Helicase</keyword>
<evidence type="ECO:0000256" key="1">
    <source>
        <dbReference type="ARBA" id="ARBA00022741"/>
    </source>
</evidence>
<evidence type="ECO:0000313" key="7">
    <source>
        <dbReference type="Proteomes" id="UP000036987"/>
    </source>
</evidence>
<dbReference type="EMBL" id="LFYR01000893">
    <property type="protein sequence ID" value="KMZ67604.1"/>
    <property type="molecule type" value="Genomic_DNA"/>
</dbReference>
<dbReference type="PANTHER" id="PTHR47959:SF1">
    <property type="entry name" value="ATP-DEPENDENT RNA HELICASE DBPA"/>
    <property type="match status" value="1"/>
</dbReference>
<dbReference type="Pfam" id="PF00271">
    <property type="entry name" value="Helicase_C"/>
    <property type="match status" value="1"/>
</dbReference>